<feature type="transmembrane region" description="Helical" evidence="1">
    <location>
        <begin position="145"/>
        <end position="171"/>
    </location>
</feature>
<feature type="chain" id="PRO_5035913795" evidence="2">
    <location>
        <begin position="42"/>
        <end position="233"/>
    </location>
</feature>
<dbReference type="PANTHER" id="PTHR21879">
    <property type="entry name" value="FI03362P-RELATED-RELATED"/>
    <property type="match status" value="1"/>
</dbReference>
<keyword evidence="1" id="KW-0472">Membrane</keyword>
<keyword evidence="1" id="KW-0812">Transmembrane</keyword>
<dbReference type="RefSeq" id="XP_003247044.2">
    <property type="nucleotide sequence ID" value="XM_003246996.4"/>
</dbReference>
<protein>
    <submittedName>
        <fullName evidence="3">Uncharacterized protein</fullName>
    </submittedName>
</protein>
<feature type="signal peptide" evidence="2">
    <location>
        <begin position="1"/>
        <end position="41"/>
    </location>
</feature>
<dbReference type="Proteomes" id="UP000007819">
    <property type="component" value="Chromosome A1"/>
</dbReference>
<evidence type="ECO:0000313" key="4">
    <source>
        <dbReference type="Proteomes" id="UP000007819"/>
    </source>
</evidence>
<evidence type="ECO:0000256" key="1">
    <source>
        <dbReference type="SAM" id="Phobius"/>
    </source>
</evidence>
<reference evidence="3" key="2">
    <citation type="submission" date="2022-06" db="UniProtKB">
        <authorList>
            <consortium name="EnsemblMetazoa"/>
        </authorList>
    </citation>
    <scope>IDENTIFICATION</scope>
</reference>
<evidence type="ECO:0000313" key="3">
    <source>
        <dbReference type="EnsemblMetazoa" id="XP_003247044.2"/>
    </source>
</evidence>
<keyword evidence="4" id="KW-1185">Reference proteome</keyword>
<proteinExistence type="predicted"/>
<sequence>MRFKYGRPRLSGRTRKMNRLQATTVLLVASVTAVATTDGLGQTPPPPTDWFRGCGAADWPQCVAQNVARTFRLLEQSDQLQIADGVRLVKTATTTDRSTKYGNHTFDLINRVVSFVDSHSLQIDLWTPDNNVTTEGRRRHAYRRVFPIIVGTYMIMSAVLIPMGFMFMSTLGGKALLVSKMALMVSLMSNIKKMFSYEYYVPPAPAAGHQHWKRTLLAHRTTAGPLYSSYTAY</sequence>
<accession>A0A8R1WBX2</accession>
<dbReference type="KEGG" id="api:100572811"/>
<dbReference type="EnsemblMetazoa" id="XM_003246996.4">
    <property type="protein sequence ID" value="XP_003247044.2"/>
    <property type="gene ID" value="LOC100572811"/>
</dbReference>
<keyword evidence="1" id="KW-1133">Transmembrane helix</keyword>
<dbReference type="AlphaFoldDB" id="A0A8R1WBX2"/>
<dbReference type="Pfam" id="PF07898">
    <property type="entry name" value="DUF1676"/>
    <property type="match status" value="1"/>
</dbReference>
<dbReference type="OrthoDB" id="7683472at2759"/>
<dbReference type="PANTHER" id="PTHR21879:SF8">
    <property type="entry name" value="OSIRIS 23"/>
    <property type="match status" value="1"/>
</dbReference>
<reference evidence="4" key="1">
    <citation type="submission" date="2010-06" db="EMBL/GenBank/DDBJ databases">
        <authorList>
            <person name="Jiang H."/>
            <person name="Abraham K."/>
            <person name="Ali S."/>
            <person name="Alsbrooks S.L."/>
            <person name="Anim B.N."/>
            <person name="Anosike U.S."/>
            <person name="Attaway T."/>
            <person name="Bandaranaike D.P."/>
            <person name="Battles P.K."/>
            <person name="Bell S.N."/>
            <person name="Bell A.V."/>
            <person name="Beltran B."/>
            <person name="Bickham C."/>
            <person name="Bustamante Y."/>
            <person name="Caleb T."/>
            <person name="Canada A."/>
            <person name="Cardenas V."/>
            <person name="Carter K."/>
            <person name="Chacko J."/>
            <person name="Chandrabose M.N."/>
            <person name="Chavez D."/>
            <person name="Chavez A."/>
            <person name="Chen L."/>
            <person name="Chu H.-S."/>
            <person name="Claassen K.J."/>
            <person name="Cockrell R."/>
            <person name="Collins M."/>
            <person name="Cooper J.A."/>
            <person name="Cree A."/>
            <person name="Curry S.M."/>
            <person name="Da Y."/>
            <person name="Dao M.D."/>
            <person name="Das B."/>
            <person name="Davila M.-L."/>
            <person name="Davy-Carroll L."/>
            <person name="Denson S."/>
            <person name="Dinh H."/>
            <person name="Ebong V.E."/>
            <person name="Edwards J.R."/>
            <person name="Egan A."/>
            <person name="El-Daye J."/>
            <person name="Escobedo L."/>
            <person name="Fernandez S."/>
            <person name="Fernando P.R."/>
            <person name="Flagg N."/>
            <person name="Forbes L.D."/>
            <person name="Fowler R.G."/>
            <person name="Fu Q."/>
            <person name="Gabisi R.A."/>
            <person name="Ganer J."/>
            <person name="Garbino Pronczuk A."/>
            <person name="Garcia R.M."/>
            <person name="Garner T."/>
            <person name="Garrett T.E."/>
            <person name="Gonzalez D.A."/>
            <person name="Hamid H."/>
            <person name="Hawkins E.S."/>
            <person name="Hirani K."/>
            <person name="Hogues M.E."/>
            <person name="Hollins B."/>
            <person name="Hsiao C.-H."/>
            <person name="Jabil R."/>
            <person name="James M.L."/>
            <person name="Jhangiani S.N."/>
            <person name="Johnson B."/>
            <person name="Johnson Q."/>
            <person name="Joshi V."/>
            <person name="Kalu J.B."/>
            <person name="Kam C."/>
            <person name="Kashfia A."/>
            <person name="Keebler J."/>
            <person name="Kisamo H."/>
            <person name="Kovar C.L."/>
            <person name="Lago L.A."/>
            <person name="Lai C.-Y."/>
            <person name="Laidlaw J."/>
            <person name="Lara F."/>
            <person name="Le T.-K."/>
            <person name="Lee S.L."/>
            <person name="Legall F.H."/>
            <person name="Lemon S.J."/>
            <person name="Lewis L.R."/>
            <person name="Li B."/>
            <person name="Liu Y."/>
            <person name="Liu Y.-S."/>
            <person name="Lopez J."/>
            <person name="Lozado R.J."/>
            <person name="Lu J."/>
            <person name="Madu R.C."/>
            <person name="Maheshwari M."/>
            <person name="Maheshwari R."/>
            <person name="Malloy K."/>
            <person name="Martinez E."/>
            <person name="Mathew T."/>
            <person name="Mercado I.C."/>
            <person name="Mercado C."/>
            <person name="Meyer B."/>
            <person name="Montgomery K."/>
            <person name="Morgan M.B."/>
            <person name="Munidasa M."/>
            <person name="Nazareth L.V."/>
            <person name="Nelson J."/>
            <person name="Ng B.M."/>
            <person name="Nguyen N.B."/>
            <person name="Nguyen P.Q."/>
            <person name="Nguyen T."/>
            <person name="Obregon M."/>
            <person name="Okwuonu G.O."/>
            <person name="Onwere C.G."/>
            <person name="Orozco G."/>
            <person name="Parra A."/>
            <person name="Patel S."/>
            <person name="Patil S."/>
            <person name="Perez A."/>
            <person name="Perez Y."/>
            <person name="Pham C."/>
            <person name="Primus E.L."/>
            <person name="Pu L.-L."/>
            <person name="Puazo M."/>
            <person name="Qin X."/>
            <person name="Quiroz J.B."/>
            <person name="Reese J."/>
            <person name="Richards S."/>
            <person name="Rives C.M."/>
            <person name="Robberts R."/>
            <person name="Ruiz S.J."/>
            <person name="Ruiz M.J."/>
            <person name="Santibanez J."/>
            <person name="Schneider B.W."/>
            <person name="Sisson I."/>
            <person name="Smith M."/>
            <person name="Sodergren E."/>
            <person name="Song X.-Z."/>
            <person name="Song B.B."/>
            <person name="Summersgill H."/>
            <person name="Thelus R."/>
            <person name="Thornton R.D."/>
            <person name="Trejos Z.Y."/>
            <person name="Usmani K."/>
            <person name="Vattathil S."/>
            <person name="Villasana D."/>
            <person name="Walker D.L."/>
            <person name="Wang S."/>
            <person name="Wang K."/>
            <person name="White C.S."/>
            <person name="Williams A.C."/>
            <person name="Williamson J."/>
            <person name="Wilson K."/>
            <person name="Woghiren I.O."/>
            <person name="Woodworth J.R."/>
            <person name="Worley K.C."/>
            <person name="Wright R.A."/>
            <person name="Wu W."/>
            <person name="Young L."/>
            <person name="Zhang L."/>
            <person name="Zhang J."/>
            <person name="Zhu Y."/>
            <person name="Muzny D.M."/>
            <person name="Weinstock G."/>
            <person name="Gibbs R.A."/>
        </authorList>
    </citation>
    <scope>NUCLEOTIDE SEQUENCE [LARGE SCALE GENOMIC DNA]</scope>
    <source>
        <strain evidence="4">LSR1</strain>
    </source>
</reference>
<dbReference type="GeneID" id="100572811"/>
<dbReference type="InterPro" id="IPR012464">
    <property type="entry name" value="DUF1676"/>
</dbReference>
<evidence type="ECO:0000256" key="2">
    <source>
        <dbReference type="SAM" id="SignalP"/>
    </source>
</evidence>
<dbReference type="GO" id="GO:0016020">
    <property type="term" value="C:membrane"/>
    <property type="evidence" value="ECO:0007669"/>
    <property type="project" value="TreeGrafter"/>
</dbReference>
<name>A0A8R1WBX2_ACYPI</name>
<keyword evidence="2" id="KW-0732">Signal</keyword>
<organism evidence="3 4">
    <name type="scientific">Acyrthosiphon pisum</name>
    <name type="common">Pea aphid</name>
    <dbReference type="NCBI Taxonomy" id="7029"/>
    <lineage>
        <taxon>Eukaryota</taxon>
        <taxon>Metazoa</taxon>
        <taxon>Ecdysozoa</taxon>
        <taxon>Arthropoda</taxon>
        <taxon>Hexapoda</taxon>
        <taxon>Insecta</taxon>
        <taxon>Pterygota</taxon>
        <taxon>Neoptera</taxon>
        <taxon>Paraneoptera</taxon>
        <taxon>Hemiptera</taxon>
        <taxon>Sternorrhyncha</taxon>
        <taxon>Aphidomorpha</taxon>
        <taxon>Aphidoidea</taxon>
        <taxon>Aphididae</taxon>
        <taxon>Macrosiphini</taxon>
        <taxon>Acyrthosiphon</taxon>
    </lineage>
</organism>